<gene>
    <name evidence="1" type="ORF">EZS28_036512</name>
</gene>
<evidence type="ECO:0000313" key="1">
    <source>
        <dbReference type="EMBL" id="KAA6367962.1"/>
    </source>
</evidence>
<protein>
    <submittedName>
        <fullName evidence="1">Uncharacterized protein</fullName>
    </submittedName>
</protein>
<name>A0A5J4UDJ8_9EUKA</name>
<organism evidence="1 2">
    <name type="scientific">Streblomastix strix</name>
    <dbReference type="NCBI Taxonomy" id="222440"/>
    <lineage>
        <taxon>Eukaryota</taxon>
        <taxon>Metamonada</taxon>
        <taxon>Preaxostyla</taxon>
        <taxon>Oxymonadida</taxon>
        <taxon>Streblomastigidae</taxon>
        <taxon>Streblomastix</taxon>
    </lineage>
</organism>
<evidence type="ECO:0000313" key="2">
    <source>
        <dbReference type="Proteomes" id="UP000324800"/>
    </source>
</evidence>
<dbReference type="AlphaFoldDB" id="A0A5J4UDJ8"/>
<proteinExistence type="predicted"/>
<reference evidence="1 2" key="1">
    <citation type="submission" date="2019-03" db="EMBL/GenBank/DDBJ databases">
        <title>Single cell metagenomics reveals metabolic interactions within the superorganism composed of flagellate Streblomastix strix and complex community of Bacteroidetes bacteria on its surface.</title>
        <authorList>
            <person name="Treitli S.C."/>
            <person name="Kolisko M."/>
            <person name="Husnik F."/>
            <person name="Keeling P."/>
            <person name="Hampl V."/>
        </authorList>
    </citation>
    <scope>NUCLEOTIDE SEQUENCE [LARGE SCALE GENOMIC DNA]</scope>
    <source>
        <strain evidence="1">ST1C</strain>
    </source>
</reference>
<comment type="caution">
    <text evidence="1">The sequence shown here is derived from an EMBL/GenBank/DDBJ whole genome shotgun (WGS) entry which is preliminary data.</text>
</comment>
<accession>A0A5J4UDJ8</accession>
<dbReference type="Proteomes" id="UP000324800">
    <property type="component" value="Unassembled WGS sequence"/>
</dbReference>
<sequence length="117" mass="13340">MHLSNSWNRRDQGLNVIDLHHFYKDYTPPDCLCPKRAEELDGIESRDCKCIPQNLRDECKTPQIVDCTKTPSDSSFPPVDGQIDCRKFPDDAACTEECKDSTEQTKEECACIVGDKR</sequence>
<dbReference type="EMBL" id="SNRW01017800">
    <property type="protein sequence ID" value="KAA6367962.1"/>
    <property type="molecule type" value="Genomic_DNA"/>
</dbReference>